<protein>
    <submittedName>
        <fullName evidence="4">Uncharacterized protein</fullName>
    </submittedName>
</protein>
<name>A0A1N7ILV6_9FLAO</name>
<evidence type="ECO:0000313" key="4">
    <source>
        <dbReference type="EMBL" id="SIS38042.1"/>
    </source>
</evidence>
<keyword evidence="2" id="KW-0812">Transmembrane</keyword>
<reference evidence="4 5" key="1">
    <citation type="submission" date="2017-01" db="EMBL/GenBank/DDBJ databases">
        <authorList>
            <person name="Mah S.A."/>
            <person name="Swanson W.J."/>
            <person name="Moy G.W."/>
            <person name="Vacquier V.D."/>
        </authorList>
    </citation>
    <scope>NUCLEOTIDE SEQUENCE [LARGE SCALE GENOMIC DNA]</scope>
    <source>
        <strain evidence="4 5">DSM 16927</strain>
    </source>
</reference>
<sequence>MEQPDFNKNELQNSAKENPPKNKKRIILLVLLAIILLAVVGVLAFRYGSYVQRQADEPVGGAYTADPGIMNGLASHNELEQWSGAIFTIPEYNTIPEHFKRAIVKIFLDNKFYTNEDGNQHFFTKIKDRSSKVIAYGDYTGEGDTQMAFLLEKADFQSSAIFIITKEGNLLYYKDIGNELPTIKRFSKGDLIYMDEMKLIRAPFDGIIKQTKGSKNVLIYNSKTKTFDEYYQYTADDIKHYNDEDALDEEPVEDVDSTAVKSEKPQ</sequence>
<dbReference type="EMBL" id="FTNZ01000006">
    <property type="protein sequence ID" value="SIS38042.1"/>
    <property type="molecule type" value="Genomic_DNA"/>
</dbReference>
<dbReference type="Proteomes" id="UP000186106">
    <property type="component" value="Unassembled WGS sequence"/>
</dbReference>
<dbReference type="OrthoDB" id="1366633at2"/>
<keyword evidence="2" id="KW-0472">Membrane</keyword>
<evidence type="ECO:0000313" key="3">
    <source>
        <dbReference type="EMBL" id="AZA98520.1"/>
    </source>
</evidence>
<keyword evidence="6" id="KW-1185">Reference proteome</keyword>
<dbReference type="EMBL" id="CP033926">
    <property type="protein sequence ID" value="AZA98520.1"/>
    <property type="molecule type" value="Genomic_DNA"/>
</dbReference>
<dbReference type="STRING" id="112234.SAMN05421768_10651"/>
<keyword evidence="2" id="KW-1133">Transmembrane helix</keyword>
<organism evidence="4 5">
    <name type="scientific">Chryseobacterium joostei</name>
    <dbReference type="NCBI Taxonomy" id="112234"/>
    <lineage>
        <taxon>Bacteria</taxon>
        <taxon>Pseudomonadati</taxon>
        <taxon>Bacteroidota</taxon>
        <taxon>Flavobacteriia</taxon>
        <taxon>Flavobacteriales</taxon>
        <taxon>Weeksellaceae</taxon>
        <taxon>Chryseobacterium group</taxon>
        <taxon>Chryseobacterium</taxon>
    </lineage>
</organism>
<dbReference type="Proteomes" id="UP000279541">
    <property type="component" value="Chromosome"/>
</dbReference>
<reference evidence="3 6" key="2">
    <citation type="submission" date="2018-11" db="EMBL/GenBank/DDBJ databases">
        <title>Proposal to divide the Flavobacteriaceae and reorganize its genera based on Amino Acid Identity values calculated from whole genome sequences.</title>
        <authorList>
            <person name="Nicholson A.C."/>
            <person name="Gulvik C.A."/>
            <person name="Whitney A.M."/>
            <person name="Humrighouse B.W."/>
            <person name="Bell M."/>
            <person name="Holmes B."/>
            <person name="Steigerwalt A.G."/>
            <person name="Villarma A."/>
            <person name="Sheth M."/>
            <person name="Batra D."/>
            <person name="Pryor J."/>
            <person name="Bernardet J.-F."/>
            <person name="Hugo C."/>
            <person name="Kampfer P."/>
            <person name="Newman J."/>
            <person name="McQuiston J.R."/>
        </authorList>
    </citation>
    <scope>NUCLEOTIDE SEQUENCE [LARGE SCALE GENOMIC DNA]</scope>
    <source>
        <strain evidence="3 6">DSM 16927</strain>
    </source>
</reference>
<accession>A0A1N7ILV6</accession>
<evidence type="ECO:0000256" key="1">
    <source>
        <dbReference type="SAM" id="MobiDB-lite"/>
    </source>
</evidence>
<proteinExistence type="predicted"/>
<evidence type="ECO:0000256" key="2">
    <source>
        <dbReference type="SAM" id="Phobius"/>
    </source>
</evidence>
<gene>
    <name evidence="3" type="ORF">EG359_02370</name>
    <name evidence="4" type="ORF">SAMN05421768_10651</name>
</gene>
<dbReference type="AlphaFoldDB" id="A0A1N7ILV6"/>
<dbReference type="KEGG" id="cjt:EG359_02370"/>
<feature type="region of interest" description="Disordered" evidence="1">
    <location>
        <begin position="242"/>
        <end position="266"/>
    </location>
</feature>
<evidence type="ECO:0000313" key="5">
    <source>
        <dbReference type="Proteomes" id="UP000186106"/>
    </source>
</evidence>
<feature type="compositionally biased region" description="Acidic residues" evidence="1">
    <location>
        <begin position="244"/>
        <end position="256"/>
    </location>
</feature>
<feature type="transmembrane region" description="Helical" evidence="2">
    <location>
        <begin position="26"/>
        <end position="45"/>
    </location>
</feature>
<evidence type="ECO:0000313" key="6">
    <source>
        <dbReference type="Proteomes" id="UP000279541"/>
    </source>
</evidence>
<dbReference type="RefSeq" id="WP_076355381.1">
    <property type="nucleotide sequence ID" value="NZ_CP033926.1"/>
</dbReference>